<proteinExistence type="predicted"/>
<reference evidence="1" key="3">
    <citation type="journal article" date="2017" name="Nat. Plants">
        <title>Comparative genomics of two jute species and insight into fibre biogenesis.</title>
        <authorList>
            <person name="Islam M.S."/>
            <person name="Saito J.A."/>
            <person name="Emdad E.M."/>
            <person name="Ahmed B."/>
            <person name="Islam M.M."/>
            <person name="Halim A."/>
            <person name="Hossen Q.M."/>
            <person name="Hossain M.Z."/>
            <person name="Ahmed R."/>
            <person name="Hossain M.S."/>
            <person name="Kabir S.M."/>
            <person name="Khan M.S."/>
            <person name="Khan M.M."/>
            <person name="Hasan R."/>
            <person name="Aktar N."/>
            <person name="Honi U."/>
            <person name="Islam R."/>
            <person name="Rashid M.M."/>
            <person name="Wan X."/>
            <person name="Hou S."/>
            <person name="Haque T."/>
            <person name="Azam M.S."/>
            <person name="Moosa M.M."/>
            <person name="Elias S.M."/>
            <person name="Hasan A.M."/>
            <person name="Mahmood N."/>
            <person name="Shafiuddin M."/>
            <person name="Shahid S."/>
            <person name="Shommu N.S."/>
            <person name="Jahan S."/>
            <person name="Roy S."/>
            <person name="Chowdhury A."/>
            <person name="Akhand A.I."/>
            <person name="Nisho G.M."/>
            <person name="Uddin K.S."/>
            <person name="Rabeya T."/>
            <person name="Hoque S.M."/>
            <person name="Snigdha A.R."/>
            <person name="Mortoza S."/>
            <person name="Matin S.A."/>
            <person name="Islam M.K."/>
            <person name="Lashkar M.Z."/>
            <person name="Zaman M."/>
            <person name="Yuryev A."/>
            <person name="Uddin M.K."/>
            <person name="Rahman M.S."/>
            <person name="Haque M.S."/>
            <person name="Alam M.M."/>
            <person name="Khan H."/>
            <person name="Alam M."/>
        </authorList>
    </citation>
    <scope>NUCLEOTIDE SEQUENCE</scope>
    <source>
        <tissue evidence="1">Whole seedlings</tissue>
    </source>
</reference>
<evidence type="ECO:0000313" key="2">
    <source>
        <dbReference type="EMBL" id="OMO61004.1"/>
    </source>
</evidence>
<keyword evidence="3" id="KW-1185">Reference proteome</keyword>
<evidence type="ECO:0000313" key="3">
    <source>
        <dbReference type="Proteomes" id="UP000187203"/>
    </source>
</evidence>
<comment type="caution">
    <text evidence="1">The sequence shown here is derived from an EMBL/GenBank/DDBJ whole genome shotgun (WGS) entry which is preliminary data.</text>
</comment>
<sequence>MEGFGSKEMMIMVYGPRRCLVCAGLLTWA</sequence>
<evidence type="ECO:0000313" key="1">
    <source>
        <dbReference type="EMBL" id="OMO61002.1"/>
    </source>
</evidence>
<accession>A0A1R3GSG4</accession>
<protein>
    <submittedName>
        <fullName evidence="1">Uncharacterized protein</fullName>
    </submittedName>
</protein>
<name>A0A1R3GSG4_9ROSI</name>
<dbReference type="EMBL" id="AWUE01021785">
    <property type="protein sequence ID" value="OMO61002.1"/>
    <property type="molecule type" value="Genomic_DNA"/>
</dbReference>
<reference evidence="3" key="1">
    <citation type="submission" date="2013-09" db="EMBL/GenBank/DDBJ databases">
        <title>Corchorus olitorius genome sequencing.</title>
        <authorList>
            <person name="Alam M."/>
            <person name="Haque M.S."/>
            <person name="Islam M.S."/>
            <person name="Emdad E.M."/>
            <person name="Islam M.M."/>
            <person name="Ahmed B."/>
            <person name="Halim A."/>
            <person name="Hossen Q.M.M."/>
            <person name="Hossain M.Z."/>
            <person name="Ahmed R."/>
            <person name="Khan M.M."/>
            <person name="Islam R."/>
            <person name="Rashid M.M."/>
            <person name="Khan S.A."/>
            <person name="Rahman M.S."/>
            <person name="Alam M."/>
            <person name="Yahiya A.S."/>
            <person name="Khan M.S."/>
            <person name="Azam M.S."/>
            <person name="Haque T."/>
            <person name="Lashkar M.Z.H."/>
            <person name="Akhand A.I."/>
            <person name="Morshed G."/>
            <person name="Roy S."/>
            <person name="Uddin K.S."/>
            <person name="Rabeya T."/>
            <person name="Hossain A.S."/>
            <person name="Chowdhury A."/>
            <person name="Snigdha A.R."/>
            <person name="Mortoza M.S."/>
            <person name="Matin S.A."/>
            <person name="Hoque S.M.E."/>
            <person name="Islam M.K."/>
            <person name="Roy D.K."/>
            <person name="Haider R."/>
            <person name="Moosa M.M."/>
            <person name="Elias S.M."/>
            <person name="Hasan A.M."/>
            <person name="Jahan S."/>
            <person name="Shafiuddin M."/>
            <person name="Mahmood N."/>
            <person name="Shommy N.S."/>
        </authorList>
    </citation>
    <scope>NUCLEOTIDE SEQUENCE [LARGE SCALE GENOMIC DNA]</scope>
    <source>
        <strain evidence="3">cv. O-4</strain>
    </source>
</reference>
<dbReference type="Proteomes" id="UP000187203">
    <property type="component" value="Unassembled WGS sequence"/>
</dbReference>
<gene>
    <name evidence="2" type="ORF">COLO4_33623</name>
    <name evidence="1" type="ORF">COLO4_33624</name>
</gene>
<reference evidence="1" key="2">
    <citation type="submission" date="2013-09" db="EMBL/GenBank/DDBJ databases">
        <authorList>
            <person name="Alam M."/>
            <person name="Haque M.S."/>
            <person name="Islam M.S."/>
            <person name="Emdad E.M."/>
            <person name="Islam M.M."/>
            <person name="Ahmed B."/>
            <person name="Halim A."/>
            <person name="Hossen Q.M.M."/>
            <person name="Hossain M.Z."/>
            <person name="Ahmed R."/>
            <person name="Khan M.M."/>
            <person name="Islam R."/>
            <person name="Rashid M.M."/>
            <person name="Khan S.A."/>
            <person name="Rahman M.S."/>
            <person name="Alam M."/>
            <person name="Yahiya A.S."/>
            <person name="Khan M.S."/>
            <person name="Azam M.S."/>
            <person name="Haque T."/>
            <person name="Lashkar M.Z.H."/>
            <person name="Akhand A.I."/>
            <person name="Morshed G."/>
            <person name="Roy S."/>
            <person name="Uddin K.S."/>
            <person name="Rabeya T."/>
            <person name="Hossain A.S."/>
            <person name="Chowdhury A."/>
            <person name="Snigdha A.R."/>
            <person name="Mortoza M.S."/>
            <person name="Matin S.A."/>
            <person name="Hoque S.M.E."/>
            <person name="Islam M.K."/>
            <person name="Roy D.K."/>
            <person name="Haider R."/>
            <person name="Moosa M.M."/>
            <person name="Elias S.M."/>
            <person name="Hasan A.M."/>
            <person name="Jahan S."/>
            <person name="Shafiuddin M."/>
            <person name="Mahmood N."/>
            <person name="Shommy N.S."/>
        </authorList>
    </citation>
    <scope>NUCLEOTIDE SEQUENCE</scope>
    <source>
        <tissue evidence="1">Whole seedlings</tissue>
    </source>
</reference>
<dbReference type="AlphaFoldDB" id="A0A1R3GSG4"/>
<organism evidence="1 3">
    <name type="scientific">Corchorus olitorius</name>
    <dbReference type="NCBI Taxonomy" id="93759"/>
    <lineage>
        <taxon>Eukaryota</taxon>
        <taxon>Viridiplantae</taxon>
        <taxon>Streptophyta</taxon>
        <taxon>Embryophyta</taxon>
        <taxon>Tracheophyta</taxon>
        <taxon>Spermatophyta</taxon>
        <taxon>Magnoliopsida</taxon>
        <taxon>eudicotyledons</taxon>
        <taxon>Gunneridae</taxon>
        <taxon>Pentapetalae</taxon>
        <taxon>rosids</taxon>
        <taxon>malvids</taxon>
        <taxon>Malvales</taxon>
        <taxon>Malvaceae</taxon>
        <taxon>Grewioideae</taxon>
        <taxon>Apeibeae</taxon>
        <taxon>Corchorus</taxon>
    </lineage>
</organism>
<dbReference type="EMBL" id="AWUE01021784">
    <property type="protein sequence ID" value="OMO61004.1"/>
    <property type="molecule type" value="Genomic_DNA"/>
</dbReference>